<gene>
    <name evidence="10" type="ORF">NP493_936g00023</name>
</gene>
<dbReference type="PROSITE" id="PS50071">
    <property type="entry name" value="HOMEOBOX_2"/>
    <property type="match status" value="1"/>
</dbReference>
<comment type="caution">
    <text evidence="10">The sequence shown here is derived from an EMBL/GenBank/DDBJ whole genome shotgun (WGS) entry which is preliminary data.</text>
</comment>
<dbReference type="EMBL" id="JAODUO010000937">
    <property type="protein sequence ID" value="KAK2172710.1"/>
    <property type="molecule type" value="Genomic_DNA"/>
</dbReference>
<dbReference type="PRINTS" id="PR00024">
    <property type="entry name" value="HOMEOBOX"/>
</dbReference>
<keyword evidence="4 7" id="KW-0371">Homeobox</keyword>
<reference evidence="10" key="1">
    <citation type="journal article" date="2023" name="Mol. Biol. Evol.">
        <title>Third-Generation Sequencing Reveals the Adaptive Role of the Epigenome in Three Deep-Sea Polychaetes.</title>
        <authorList>
            <person name="Perez M."/>
            <person name="Aroh O."/>
            <person name="Sun Y."/>
            <person name="Lan Y."/>
            <person name="Juniper S.K."/>
            <person name="Young C.R."/>
            <person name="Angers B."/>
            <person name="Qian P.Y."/>
        </authorList>
    </citation>
    <scope>NUCLEOTIDE SEQUENCE</scope>
    <source>
        <strain evidence="10">R07B-5</strain>
    </source>
</reference>
<dbReference type="InterPro" id="IPR020479">
    <property type="entry name" value="HD_metazoa"/>
</dbReference>
<keyword evidence="3 7" id="KW-0238">DNA-binding</keyword>
<evidence type="ECO:0000256" key="2">
    <source>
        <dbReference type="ARBA" id="ARBA00022473"/>
    </source>
</evidence>
<keyword evidence="5 7" id="KW-0539">Nucleus</keyword>
<dbReference type="PANTHER" id="PTHR46294:SF4">
    <property type="entry name" value="SEGMENTATION PROTEIN EVEN-SKIPPED"/>
    <property type="match status" value="1"/>
</dbReference>
<comment type="similarity">
    <text evidence="6">Belongs to the even-skipped homeobox family.</text>
</comment>
<dbReference type="GO" id="GO:0005634">
    <property type="term" value="C:nucleus"/>
    <property type="evidence" value="ECO:0007669"/>
    <property type="project" value="UniProtKB-SubCell"/>
</dbReference>
<dbReference type="Proteomes" id="UP001209878">
    <property type="component" value="Unassembled WGS sequence"/>
</dbReference>
<dbReference type="InterPro" id="IPR017970">
    <property type="entry name" value="Homeobox_CS"/>
</dbReference>
<evidence type="ECO:0000256" key="5">
    <source>
        <dbReference type="ARBA" id="ARBA00023242"/>
    </source>
</evidence>
<proteinExistence type="inferred from homology"/>
<dbReference type="PANTHER" id="PTHR46294">
    <property type="entry name" value="SEGMENTATION PROTEIN EVEN-SKIPPED"/>
    <property type="match status" value="1"/>
</dbReference>
<evidence type="ECO:0000256" key="8">
    <source>
        <dbReference type="RuleBase" id="RU000682"/>
    </source>
</evidence>
<dbReference type="PROSITE" id="PS00027">
    <property type="entry name" value="HOMEOBOX_1"/>
    <property type="match status" value="1"/>
</dbReference>
<dbReference type="CDD" id="cd00086">
    <property type="entry name" value="homeodomain"/>
    <property type="match status" value="1"/>
</dbReference>
<evidence type="ECO:0000259" key="9">
    <source>
        <dbReference type="PROSITE" id="PS50071"/>
    </source>
</evidence>
<dbReference type="Gene3D" id="1.10.10.60">
    <property type="entry name" value="Homeodomain-like"/>
    <property type="match status" value="1"/>
</dbReference>
<dbReference type="Pfam" id="PF00046">
    <property type="entry name" value="Homeodomain"/>
    <property type="match status" value="1"/>
</dbReference>
<feature type="domain" description="Homeobox" evidence="9">
    <location>
        <begin position="1"/>
        <end position="59"/>
    </location>
</feature>
<dbReference type="GO" id="GO:0000978">
    <property type="term" value="F:RNA polymerase II cis-regulatory region sequence-specific DNA binding"/>
    <property type="evidence" value="ECO:0007669"/>
    <property type="project" value="TreeGrafter"/>
</dbReference>
<evidence type="ECO:0000256" key="3">
    <source>
        <dbReference type="ARBA" id="ARBA00023125"/>
    </source>
</evidence>
<evidence type="ECO:0000313" key="11">
    <source>
        <dbReference type="Proteomes" id="UP001209878"/>
    </source>
</evidence>
<dbReference type="AlphaFoldDB" id="A0AAD9KL89"/>
<evidence type="ECO:0000256" key="7">
    <source>
        <dbReference type="PROSITE-ProRule" id="PRU00108"/>
    </source>
</evidence>
<comment type="subcellular location">
    <subcellularLocation>
        <location evidence="1 7 8">Nucleus</location>
    </subcellularLocation>
</comment>
<dbReference type="InterPro" id="IPR009057">
    <property type="entry name" value="Homeodomain-like_sf"/>
</dbReference>
<dbReference type="GO" id="GO:0000981">
    <property type="term" value="F:DNA-binding transcription factor activity, RNA polymerase II-specific"/>
    <property type="evidence" value="ECO:0007669"/>
    <property type="project" value="InterPro"/>
</dbReference>
<evidence type="ECO:0000256" key="1">
    <source>
        <dbReference type="ARBA" id="ARBA00004123"/>
    </source>
</evidence>
<name>A0AAD9KL89_RIDPI</name>
<accession>A0AAD9KL89</accession>
<dbReference type="InterPro" id="IPR052002">
    <property type="entry name" value="Even-skipped_HD"/>
</dbReference>
<dbReference type="SMART" id="SM00389">
    <property type="entry name" value="HOX"/>
    <property type="match status" value="1"/>
</dbReference>
<evidence type="ECO:0000256" key="6">
    <source>
        <dbReference type="ARBA" id="ARBA00038449"/>
    </source>
</evidence>
<protein>
    <recommendedName>
        <fullName evidence="9">Homeobox domain-containing protein</fullName>
    </recommendedName>
</protein>
<evidence type="ECO:0000313" key="10">
    <source>
        <dbReference type="EMBL" id="KAK2172710.1"/>
    </source>
</evidence>
<dbReference type="InterPro" id="IPR001356">
    <property type="entry name" value="HD"/>
</dbReference>
<dbReference type="SUPFAM" id="SSF46689">
    <property type="entry name" value="Homeodomain-like"/>
    <property type="match status" value="1"/>
</dbReference>
<organism evidence="10 11">
    <name type="scientific">Ridgeia piscesae</name>
    <name type="common">Tubeworm</name>
    <dbReference type="NCBI Taxonomy" id="27915"/>
    <lineage>
        <taxon>Eukaryota</taxon>
        <taxon>Metazoa</taxon>
        <taxon>Spiralia</taxon>
        <taxon>Lophotrochozoa</taxon>
        <taxon>Annelida</taxon>
        <taxon>Polychaeta</taxon>
        <taxon>Sedentaria</taxon>
        <taxon>Canalipalpata</taxon>
        <taxon>Sabellida</taxon>
        <taxon>Siboglinidae</taxon>
        <taxon>Ridgeia</taxon>
    </lineage>
</organism>
<sequence length="252" mass="27417">MRRYRTAFTREQLCRLEKEFYKENYVSRPRRCELAASLNLPEATIKVWFQNRRMKDKRQRMAVAWPYGIADPNLYAYIMNAAASMTQYPYAVPNTSPLNYYASLGLQRAAAAYSPYGVQTPPSASAAAAAAVLRARSELMPNVPGHHLLRPTTLPDHHALPTTTASPLPCGLHRAHPMLGGSSLLGQTPPCSAAAGESCNCHLLYGGLSLASAPTTPAAPIPVTALHATTPTTSSHSQPTLFQPYKLDAERA</sequence>
<evidence type="ECO:0000256" key="4">
    <source>
        <dbReference type="ARBA" id="ARBA00023155"/>
    </source>
</evidence>
<keyword evidence="11" id="KW-1185">Reference proteome</keyword>
<keyword evidence="2" id="KW-0217">Developmental protein</keyword>
<feature type="DNA-binding region" description="Homeobox" evidence="7">
    <location>
        <begin position="3"/>
        <end position="60"/>
    </location>
</feature>